<feature type="chain" id="PRO_5042132323" description="Lecithin retinol acyltransferase" evidence="1">
    <location>
        <begin position="23"/>
        <end position="293"/>
    </location>
</feature>
<accession>A0AAD9P551</accession>
<dbReference type="Proteomes" id="UP001209878">
    <property type="component" value="Unassembled WGS sequence"/>
</dbReference>
<keyword evidence="3" id="KW-1185">Reference proteome</keyword>
<evidence type="ECO:0000313" key="2">
    <source>
        <dbReference type="EMBL" id="KAK2188244.1"/>
    </source>
</evidence>
<sequence>MRGMLLLILIVILVTTWQEVSGEGPAQKDEYPDGFWFGRQDLICVRRTDIAAFRKKVKRSTSRVFVHDISHTVLYFRGRYYEWGTNPRGYRAEETPKATSCPITWRQRPAGTSRCSTDHAVRFARQYAVTYGDYNLIFNNCHHFVNRLAAILETSECSTQGRGDDAVTGMLSGLIDTVGSWWTGLTGSRAQEEQPEDDPLSTDHTVRFARQYAFTYLGYDVIFNNCNHFVNRLAAMLETSECSIECQLGVRLDGRLLYGMPFCLTGMLFVGTLDLPARPVRVRVKNSHRTTSE</sequence>
<reference evidence="2" key="1">
    <citation type="journal article" date="2023" name="Mol. Biol. Evol.">
        <title>Third-Generation Sequencing Reveals the Adaptive Role of the Epigenome in Three Deep-Sea Polychaetes.</title>
        <authorList>
            <person name="Perez M."/>
            <person name="Aroh O."/>
            <person name="Sun Y."/>
            <person name="Lan Y."/>
            <person name="Juniper S.K."/>
            <person name="Young C.R."/>
            <person name="Angers B."/>
            <person name="Qian P.Y."/>
        </authorList>
    </citation>
    <scope>NUCLEOTIDE SEQUENCE</scope>
    <source>
        <strain evidence="2">R07B-5</strain>
    </source>
</reference>
<proteinExistence type="predicted"/>
<evidence type="ECO:0000256" key="1">
    <source>
        <dbReference type="SAM" id="SignalP"/>
    </source>
</evidence>
<evidence type="ECO:0000313" key="3">
    <source>
        <dbReference type="Proteomes" id="UP001209878"/>
    </source>
</evidence>
<dbReference type="AlphaFoldDB" id="A0AAD9P551"/>
<name>A0AAD9P551_RIDPI</name>
<comment type="caution">
    <text evidence="2">The sequence shown here is derived from an EMBL/GenBank/DDBJ whole genome shotgun (WGS) entry which is preliminary data.</text>
</comment>
<dbReference type="EMBL" id="JAODUO010000138">
    <property type="protein sequence ID" value="KAK2188244.1"/>
    <property type="molecule type" value="Genomic_DNA"/>
</dbReference>
<feature type="signal peptide" evidence="1">
    <location>
        <begin position="1"/>
        <end position="22"/>
    </location>
</feature>
<organism evidence="2 3">
    <name type="scientific">Ridgeia piscesae</name>
    <name type="common">Tubeworm</name>
    <dbReference type="NCBI Taxonomy" id="27915"/>
    <lineage>
        <taxon>Eukaryota</taxon>
        <taxon>Metazoa</taxon>
        <taxon>Spiralia</taxon>
        <taxon>Lophotrochozoa</taxon>
        <taxon>Annelida</taxon>
        <taxon>Polychaeta</taxon>
        <taxon>Sedentaria</taxon>
        <taxon>Canalipalpata</taxon>
        <taxon>Sabellida</taxon>
        <taxon>Siboglinidae</taxon>
        <taxon>Ridgeia</taxon>
    </lineage>
</organism>
<protein>
    <recommendedName>
        <fullName evidence="4">Lecithin retinol acyltransferase</fullName>
    </recommendedName>
</protein>
<gene>
    <name evidence="2" type="ORF">NP493_138g00015</name>
</gene>
<evidence type="ECO:0008006" key="4">
    <source>
        <dbReference type="Google" id="ProtNLM"/>
    </source>
</evidence>
<keyword evidence="1" id="KW-0732">Signal</keyword>